<dbReference type="AlphaFoldDB" id="A0A7I7PE71"/>
<dbReference type="KEGG" id="mnv:MNVI_21790"/>
<evidence type="ECO:0000313" key="4">
    <source>
        <dbReference type="EMBL" id="BBY06861.1"/>
    </source>
</evidence>
<dbReference type="CDD" id="cd04301">
    <property type="entry name" value="NAT_SF"/>
    <property type="match status" value="1"/>
</dbReference>
<protein>
    <submittedName>
        <fullName evidence="4">N-acetyltransferase</fullName>
    </submittedName>
</protein>
<dbReference type="InterPro" id="IPR016181">
    <property type="entry name" value="Acyl_CoA_acyltransferase"/>
</dbReference>
<feature type="domain" description="N-acetyltransferase" evidence="3">
    <location>
        <begin position="12"/>
        <end position="168"/>
    </location>
</feature>
<keyword evidence="1 4" id="KW-0808">Transferase</keyword>
<dbReference type="SUPFAM" id="SSF55729">
    <property type="entry name" value="Acyl-CoA N-acyltransferases (Nat)"/>
    <property type="match status" value="1"/>
</dbReference>
<dbReference type="PANTHER" id="PTHR43877:SF2">
    <property type="entry name" value="AMINOALKYLPHOSPHONATE N-ACETYLTRANSFERASE-RELATED"/>
    <property type="match status" value="1"/>
</dbReference>
<dbReference type="InterPro" id="IPR000182">
    <property type="entry name" value="GNAT_dom"/>
</dbReference>
<dbReference type="InterPro" id="IPR050832">
    <property type="entry name" value="Bact_Acetyltransf"/>
</dbReference>
<proteinExistence type="predicted"/>
<name>A0A7I7PE71_9MYCO</name>
<reference evidence="4 5" key="1">
    <citation type="journal article" date="2019" name="Emerg. Microbes Infect.">
        <title>Comprehensive subspecies identification of 175 nontuberculous mycobacteria species based on 7547 genomic profiles.</title>
        <authorList>
            <person name="Matsumoto Y."/>
            <person name="Kinjo T."/>
            <person name="Motooka D."/>
            <person name="Nabeya D."/>
            <person name="Jung N."/>
            <person name="Uechi K."/>
            <person name="Horii T."/>
            <person name="Iida T."/>
            <person name="Fujita J."/>
            <person name="Nakamura S."/>
        </authorList>
    </citation>
    <scope>NUCLEOTIDE SEQUENCE [LARGE SCALE GENOMIC DNA]</scope>
    <source>
        <strain evidence="4 5">JCM 16367</strain>
    </source>
</reference>
<evidence type="ECO:0000313" key="5">
    <source>
        <dbReference type="Proteomes" id="UP000466894"/>
    </source>
</evidence>
<keyword evidence="2" id="KW-0012">Acyltransferase</keyword>
<dbReference type="Proteomes" id="UP000466894">
    <property type="component" value="Chromosome"/>
</dbReference>
<organism evidence="4 5">
    <name type="scientific">Mycobacterium noviomagense</name>
    <dbReference type="NCBI Taxonomy" id="459858"/>
    <lineage>
        <taxon>Bacteria</taxon>
        <taxon>Bacillati</taxon>
        <taxon>Actinomycetota</taxon>
        <taxon>Actinomycetes</taxon>
        <taxon>Mycobacteriales</taxon>
        <taxon>Mycobacteriaceae</taxon>
        <taxon>Mycobacterium</taxon>
    </lineage>
</organism>
<evidence type="ECO:0000256" key="1">
    <source>
        <dbReference type="ARBA" id="ARBA00022679"/>
    </source>
</evidence>
<dbReference type="GO" id="GO:0016747">
    <property type="term" value="F:acyltransferase activity, transferring groups other than amino-acyl groups"/>
    <property type="evidence" value="ECO:0007669"/>
    <property type="project" value="InterPro"/>
</dbReference>
<dbReference type="Gene3D" id="3.40.630.30">
    <property type="match status" value="1"/>
</dbReference>
<dbReference type="EMBL" id="AP022583">
    <property type="protein sequence ID" value="BBY06861.1"/>
    <property type="molecule type" value="Genomic_DNA"/>
</dbReference>
<evidence type="ECO:0000259" key="3">
    <source>
        <dbReference type="PROSITE" id="PS51186"/>
    </source>
</evidence>
<dbReference type="PROSITE" id="PS51186">
    <property type="entry name" value="GNAT"/>
    <property type="match status" value="1"/>
</dbReference>
<dbReference type="PANTHER" id="PTHR43877">
    <property type="entry name" value="AMINOALKYLPHOSPHONATE N-ACETYLTRANSFERASE-RELATED-RELATED"/>
    <property type="match status" value="1"/>
</dbReference>
<evidence type="ECO:0000256" key="2">
    <source>
        <dbReference type="ARBA" id="ARBA00023315"/>
    </source>
</evidence>
<sequence>MMSQPLQSTAAGRLRFVSAGQDDPLAQPLLAELAVEYAQRYGGTPQTHLTWLRVPSGELAPPDGGLVIGVVDDMPVTGGAFRRYDAQTVEFKRIWTDRAHRRRGYAKALLAALEDETAARGYRRVYLITGNRQPEAEALYEASGYTRLDEPLPSWGPFEPIAFEKWLP</sequence>
<accession>A0A7I7PE71</accession>
<gene>
    <name evidence="4" type="ORF">MNVI_21790</name>
</gene>
<dbReference type="Pfam" id="PF00583">
    <property type="entry name" value="Acetyltransf_1"/>
    <property type="match status" value="1"/>
</dbReference>